<feature type="region of interest" description="Disordered" evidence="1">
    <location>
        <begin position="204"/>
        <end position="236"/>
    </location>
</feature>
<reference evidence="2" key="1">
    <citation type="submission" date="2014-09" db="EMBL/GenBank/DDBJ databases">
        <title>Draft genome sequence of an oleaginous Mucoromycotina fungus Mucor ambiguus NBRC6742.</title>
        <authorList>
            <person name="Takeda I."/>
            <person name="Yamane N."/>
            <person name="Morita T."/>
            <person name="Tamano K."/>
            <person name="Machida M."/>
            <person name="Baker S."/>
            <person name="Koike H."/>
        </authorList>
    </citation>
    <scope>NUCLEOTIDE SEQUENCE</scope>
    <source>
        <strain evidence="2">NBRC 6742</strain>
    </source>
</reference>
<feature type="compositionally biased region" description="Basic residues" evidence="1">
    <location>
        <begin position="304"/>
        <end position="314"/>
    </location>
</feature>
<protein>
    <submittedName>
        <fullName evidence="2">Uncharacterized protein</fullName>
    </submittedName>
</protein>
<feature type="compositionally biased region" description="Basic and acidic residues" evidence="1">
    <location>
        <begin position="226"/>
        <end position="236"/>
    </location>
</feature>
<dbReference type="EMBL" id="DF836380">
    <property type="protein sequence ID" value="GAN05414.1"/>
    <property type="molecule type" value="Genomic_DNA"/>
</dbReference>
<feature type="compositionally biased region" description="Low complexity" evidence="1">
    <location>
        <begin position="292"/>
        <end position="303"/>
    </location>
</feature>
<gene>
    <name evidence="2" type="ORF">MAM1_0091c04885</name>
</gene>
<name>A0A0C9MDM3_9FUNG</name>
<accession>A0A0C9MDM3</accession>
<organism evidence="2">
    <name type="scientific">Mucor ambiguus</name>
    <dbReference type="NCBI Taxonomy" id="91626"/>
    <lineage>
        <taxon>Eukaryota</taxon>
        <taxon>Fungi</taxon>
        <taxon>Fungi incertae sedis</taxon>
        <taxon>Mucoromycota</taxon>
        <taxon>Mucoromycotina</taxon>
        <taxon>Mucoromycetes</taxon>
        <taxon>Mucorales</taxon>
        <taxon>Mucorineae</taxon>
        <taxon>Mucoraceae</taxon>
        <taxon>Mucor</taxon>
    </lineage>
</organism>
<feature type="region of interest" description="Disordered" evidence="1">
    <location>
        <begin position="271"/>
        <end position="333"/>
    </location>
</feature>
<dbReference type="OrthoDB" id="2280717at2759"/>
<proteinExistence type="predicted"/>
<keyword evidence="3" id="KW-1185">Reference proteome</keyword>
<evidence type="ECO:0000313" key="3">
    <source>
        <dbReference type="Proteomes" id="UP000053815"/>
    </source>
</evidence>
<evidence type="ECO:0000256" key="1">
    <source>
        <dbReference type="SAM" id="MobiDB-lite"/>
    </source>
</evidence>
<dbReference type="Proteomes" id="UP000053815">
    <property type="component" value="Unassembled WGS sequence"/>
</dbReference>
<sequence>MEDPLSIRRHTLPSTLFVDPAIVRYIEKSSSSSSSSVFLNHLPQQQAQQEEDEGEEDGDSIISSSIASSSFMQHQKPSPPQPTASTSLDHLWSKQERYDSLELRLFALEESERRFEHRLQVLEKNKTSMLQPMKPDQHGQEIMQQQHLQKQQHHSASHPHDAAVVDDSNYMELYHSLLKKYNQLQIETKEKEAYYQQRIKQLTEKQQQQQPCQEQTKDASSFTAATEKKKEQVTETEAYREEDGYLIFDTTSMNGEITHCRVKIPSSQTCHINHKQDPSSIFASPPATRVGSPQYHSSLPSSHHYYHHHHHITSPKKGLNPNAPEWRKSSYHH</sequence>
<evidence type="ECO:0000313" key="2">
    <source>
        <dbReference type="EMBL" id="GAN05414.1"/>
    </source>
</evidence>
<dbReference type="AlphaFoldDB" id="A0A0C9MDM3"/>
<feature type="compositionally biased region" description="Low complexity" evidence="1">
    <location>
        <begin position="204"/>
        <end position="214"/>
    </location>
</feature>